<sequence>MVSPKRPTRRVESSSSNSYMVFFVKVLFVLVILFMLPSMVEGGSRRRRREKKNRRSNAKTAIVYRRRLDCEADCMERIIYAEEAMNCIQECVSPTCFQEIYETPLEPGEIDLNKAKRLQTCAEQEVVDTRKVERQKKKEEKENQ</sequence>
<evidence type="ECO:0000313" key="3">
    <source>
        <dbReference type="Proteomes" id="UP001295423"/>
    </source>
</evidence>
<comment type="caution">
    <text evidence="2">The sequence shown here is derived from an EMBL/GenBank/DDBJ whole genome shotgun (WGS) entry which is preliminary data.</text>
</comment>
<evidence type="ECO:0000256" key="1">
    <source>
        <dbReference type="SAM" id="Phobius"/>
    </source>
</evidence>
<reference evidence="2" key="1">
    <citation type="submission" date="2023-08" db="EMBL/GenBank/DDBJ databases">
        <authorList>
            <person name="Audoor S."/>
            <person name="Bilcke G."/>
        </authorList>
    </citation>
    <scope>NUCLEOTIDE SEQUENCE</scope>
</reference>
<gene>
    <name evidence="2" type="ORF">CYCCA115_LOCUS21353</name>
</gene>
<dbReference type="Pfam" id="PF16029">
    <property type="entry name" value="DUF4787"/>
    <property type="match status" value="1"/>
</dbReference>
<organism evidence="2 3">
    <name type="scientific">Cylindrotheca closterium</name>
    <dbReference type="NCBI Taxonomy" id="2856"/>
    <lineage>
        <taxon>Eukaryota</taxon>
        <taxon>Sar</taxon>
        <taxon>Stramenopiles</taxon>
        <taxon>Ochrophyta</taxon>
        <taxon>Bacillariophyta</taxon>
        <taxon>Bacillariophyceae</taxon>
        <taxon>Bacillariophycidae</taxon>
        <taxon>Bacillariales</taxon>
        <taxon>Bacillariaceae</taxon>
        <taxon>Cylindrotheca</taxon>
    </lineage>
</organism>
<feature type="transmembrane region" description="Helical" evidence="1">
    <location>
        <begin position="20"/>
        <end position="40"/>
    </location>
</feature>
<dbReference type="Proteomes" id="UP001295423">
    <property type="component" value="Unassembled WGS sequence"/>
</dbReference>
<dbReference type="InterPro" id="IPR031985">
    <property type="entry name" value="DUF4787"/>
</dbReference>
<keyword evidence="1" id="KW-0472">Membrane</keyword>
<dbReference type="EMBL" id="CAKOGP040002225">
    <property type="protein sequence ID" value="CAJ1965761.1"/>
    <property type="molecule type" value="Genomic_DNA"/>
</dbReference>
<evidence type="ECO:0000313" key="2">
    <source>
        <dbReference type="EMBL" id="CAJ1965761.1"/>
    </source>
</evidence>
<keyword evidence="1" id="KW-1133">Transmembrane helix</keyword>
<accession>A0AAD2G7M0</accession>
<proteinExistence type="predicted"/>
<dbReference type="AlphaFoldDB" id="A0AAD2G7M0"/>
<protein>
    <submittedName>
        <fullName evidence="2">Uncharacterized protein</fullName>
    </submittedName>
</protein>
<name>A0AAD2G7M0_9STRA</name>
<keyword evidence="3" id="KW-1185">Reference proteome</keyword>
<keyword evidence="1" id="KW-0812">Transmembrane</keyword>